<dbReference type="InterPro" id="IPR024185">
    <property type="entry name" value="FTHF_cligase-like_sf"/>
</dbReference>
<keyword evidence="4" id="KW-0460">Magnesium</keyword>
<keyword evidence="6" id="KW-1185">Reference proteome</keyword>
<keyword evidence="5" id="KW-0436">Ligase</keyword>
<comment type="caution">
    <text evidence="5">The sequence shown here is derived from an EMBL/GenBank/DDBJ whole genome shotgun (WGS) entry which is preliminary data.</text>
</comment>
<comment type="cofactor">
    <cofactor evidence="4">
        <name>Mg(2+)</name>
        <dbReference type="ChEBI" id="CHEBI:18420"/>
    </cofactor>
</comment>
<dbReference type="RefSeq" id="WP_210355637.1">
    <property type="nucleotide sequence ID" value="NZ_JAEQMU010000005.1"/>
</dbReference>
<accession>A0ABW5KZ25</accession>
<evidence type="ECO:0000256" key="3">
    <source>
        <dbReference type="ARBA" id="ARBA00022840"/>
    </source>
</evidence>
<sequence length="191" mass="22260">MTKKELRLLYKKRRLALDDLTRIAFEEALFATLKTMDWSGVNYIHVYLPIQQFKEPDTLRFKEWLQDRRPDVRFVVSRSDFESYEMIHYLWDEQTVFEANKWGVLEPVGGVTVEESVLDVVIVPLLVVDIVGNRVGYGKGFYDRFLARCRPDVATVGLSYYEPVDCISDVGEFDIPIKTCVTPRTIHHFST</sequence>
<dbReference type="PANTHER" id="PTHR23407:SF1">
    <property type="entry name" value="5-FORMYLTETRAHYDROFOLATE CYCLO-LIGASE"/>
    <property type="match status" value="1"/>
</dbReference>
<dbReference type="SUPFAM" id="SSF100950">
    <property type="entry name" value="NagB/RpiA/CoA transferase-like"/>
    <property type="match status" value="1"/>
</dbReference>
<comment type="similarity">
    <text evidence="1 4">Belongs to the 5-formyltetrahydrofolate cyclo-ligase family.</text>
</comment>
<dbReference type="Proteomes" id="UP001597440">
    <property type="component" value="Unassembled WGS sequence"/>
</dbReference>
<comment type="catalytic activity">
    <reaction evidence="4">
        <text>(6S)-5-formyl-5,6,7,8-tetrahydrofolate + ATP = (6R)-5,10-methenyltetrahydrofolate + ADP + phosphate</text>
        <dbReference type="Rhea" id="RHEA:10488"/>
        <dbReference type="ChEBI" id="CHEBI:30616"/>
        <dbReference type="ChEBI" id="CHEBI:43474"/>
        <dbReference type="ChEBI" id="CHEBI:57455"/>
        <dbReference type="ChEBI" id="CHEBI:57457"/>
        <dbReference type="ChEBI" id="CHEBI:456216"/>
        <dbReference type="EC" id="6.3.3.2"/>
    </reaction>
</comment>
<dbReference type="PANTHER" id="PTHR23407">
    <property type="entry name" value="ATPASE INHIBITOR/5-FORMYLTETRAHYDROFOLATE CYCLO-LIGASE"/>
    <property type="match status" value="1"/>
</dbReference>
<evidence type="ECO:0000256" key="1">
    <source>
        <dbReference type="ARBA" id="ARBA00010638"/>
    </source>
</evidence>
<keyword evidence="2 4" id="KW-0547">Nucleotide-binding</keyword>
<name>A0ABW5KZ25_9SPHI</name>
<dbReference type="InterPro" id="IPR002698">
    <property type="entry name" value="FTHF_cligase"/>
</dbReference>
<keyword evidence="4" id="KW-0479">Metal-binding</keyword>
<proteinExistence type="inferred from homology"/>
<reference evidence="6" key="1">
    <citation type="journal article" date="2019" name="Int. J. Syst. Evol. Microbiol.">
        <title>The Global Catalogue of Microorganisms (GCM) 10K type strain sequencing project: providing services to taxonomists for standard genome sequencing and annotation.</title>
        <authorList>
            <consortium name="The Broad Institute Genomics Platform"/>
            <consortium name="The Broad Institute Genome Sequencing Center for Infectious Disease"/>
            <person name="Wu L."/>
            <person name="Ma J."/>
        </authorList>
    </citation>
    <scope>NUCLEOTIDE SEQUENCE [LARGE SCALE GENOMIC DNA]</scope>
    <source>
        <strain evidence="6">KCTC 52298</strain>
    </source>
</reference>
<dbReference type="Gene3D" id="3.40.50.10420">
    <property type="entry name" value="NagB/RpiA/CoA transferase-like"/>
    <property type="match status" value="1"/>
</dbReference>
<dbReference type="GO" id="GO:0030272">
    <property type="term" value="F:5-formyltetrahydrofolate cyclo-ligase activity"/>
    <property type="evidence" value="ECO:0007669"/>
    <property type="project" value="UniProtKB-EC"/>
</dbReference>
<evidence type="ECO:0000313" key="5">
    <source>
        <dbReference type="EMBL" id="MFD2553891.1"/>
    </source>
</evidence>
<dbReference type="EMBL" id="JBHULD010000007">
    <property type="protein sequence ID" value="MFD2553891.1"/>
    <property type="molecule type" value="Genomic_DNA"/>
</dbReference>
<dbReference type="EC" id="6.3.3.2" evidence="4"/>
<evidence type="ECO:0000256" key="2">
    <source>
        <dbReference type="ARBA" id="ARBA00022741"/>
    </source>
</evidence>
<dbReference type="PIRSF" id="PIRSF006806">
    <property type="entry name" value="FTHF_cligase"/>
    <property type="match status" value="1"/>
</dbReference>
<evidence type="ECO:0000256" key="4">
    <source>
        <dbReference type="RuleBase" id="RU361279"/>
    </source>
</evidence>
<gene>
    <name evidence="5" type="ORF">ACFSQW_05780</name>
</gene>
<dbReference type="NCBIfam" id="TIGR02727">
    <property type="entry name" value="MTHFS_bact"/>
    <property type="match status" value="1"/>
</dbReference>
<organism evidence="5 6">
    <name type="scientific">Sphingobacterium tabacisoli</name>
    <dbReference type="NCBI Taxonomy" id="2044855"/>
    <lineage>
        <taxon>Bacteria</taxon>
        <taxon>Pseudomonadati</taxon>
        <taxon>Bacteroidota</taxon>
        <taxon>Sphingobacteriia</taxon>
        <taxon>Sphingobacteriales</taxon>
        <taxon>Sphingobacteriaceae</taxon>
        <taxon>Sphingobacterium</taxon>
    </lineage>
</organism>
<protein>
    <recommendedName>
        <fullName evidence="4">5-formyltetrahydrofolate cyclo-ligase</fullName>
        <ecNumber evidence="4">6.3.3.2</ecNumber>
    </recommendedName>
</protein>
<evidence type="ECO:0000313" key="6">
    <source>
        <dbReference type="Proteomes" id="UP001597440"/>
    </source>
</evidence>
<dbReference type="Pfam" id="PF01812">
    <property type="entry name" value="5-FTHF_cyc-lig"/>
    <property type="match status" value="1"/>
</dbReference>
<dbReference type="InterPro" id="IPR037171">
    <property type="entry name" value="NagB/RpiA_transferase-like"/>
</dbReference>
<keyword evidence="3 4" id="KW-0067">ATP-binding</keyword>